<dbReference type="Proteomes" id="UP000711407">
    <property type="component" value="Unassembled WGS sequence"/>
</dbReference>
<dbReference type="Gene3D" id="2.40.128.350">
    <property type="match status" value="1"/>
</dbReference>
<reference evidence="2" key="1">
    <citation type="journal article" date="2021" name="PeerJ">
        <title>Extensive microbial diversity within the chicken gut microbiome revealed by metagenomics and culture.</title>
        <authorList>
            <person name="Gilroy R."/>
            <person name="Ravi A."/>
            <person name="Getino M."/>
            <person name="Pursley I."/>
            <person name="Horton D.L."/>
            <person name="Alikhan N.F."/>
            <person name="Baker D."/>
            <person name="Gharbi K."/>
            <person name="Hall N."/>
            <person name="Watson M."/>
            <person name="Adriaenssens E.M."/>
            <person name="Foster-Nyarko E."/>
            <person name="Jarju S."/>
            <person name="Secka A."/>
            <person name="Antonio M."/>
            <person name="Oren A."/>
            <person name="Chaudhuri R.R."/>
            <person name="La Ragione R."/>
            <person name="Hildebrand F."/>
            <person name="Pallen M.J."/>
        </authorList>
    </citation>
    <scope>NUCLEOTIDE SEQUENCE</scope>
    <source>
        <strain evidence="2">4100</strain>
    </source>
</reference>
<evidence type="ECO:0000313" key="3">
    <source>
        <dbReference type="Proteomes" id="UP000711407"/>
    </source>
</evidence>
<dbReference type="EMBL" id="DYXT01000013">
    <property type="protein sequence ID" value="HJE38438.1"/>
    <property type="molecule type" value="Genomic_DNA"/>
</dbReference>
<feature type="domain" description="Lipocalin-like" evidence="1">
    <location>
        <begin position="41"/>
        <end position="155"/>
    </location>
</feature>
<protein>
    <submittedName>
        <fullName evidence="2">Calycin-like domain-containing protein</fullName>
    </submittedName>
</protein>
<gene>
    <name evidence="2" type="ORF">K8V47_01550</name>
</gene>
<name>A0A4Q0U7Q4_9BACT</name>
<dbReference type="PROSITE" id="PS51257">
    <property type="entry name" value="PROKAR_LIPOPROTEIN"/>
    <property type="match status" value="1"/>
</dbReference>
<reference evidence="2" key="2">
    <citation type="submission" date="2021-09" db="EMBL/GenBank/DDBJ databases">
        <authorList>
            <person name="Gilroy R."/>
        </authorList>
    </citation>
    <scope>NUCLEOTIDE SEQUENCE</scope>
    <source>
        <strain evidence="2">4100</strain>
    </source>
</reference>
<proteinExistence type="predicted"/>
<evidence type="ECO:0000313" key="2">
    <source>
        <dbReference type="EMBL" id="HJE38438.1"/>
    </source>
</evidence>
<sequence length="160" mass="16578">MKAISRLMAMTIIASGFLMTFTSCGNDDDDDQPATPAARSVAGSYEGDMSCTVMGSESVFEGVTFTVTAVDDANVNIAVSDFGEPPMKVEGFVMNGVKVSGADGTYQLATTEYSGTTSAGKAYSGTVSGSYANGTLSVQFNLQYGAMPMPMICSFSAPKL</sequence>
<evidence type="ECO:0000259" key="1">
    <source>
        <dbReference type="Pfam" id="PF13944"/>
    </source>
</evidence>
<comment type="caution">
    <text evidence="2">The sequence shown here is derived from an EMBL/GenBank/DDBJ whole genome shotgun (WGS) entry which is preliminary data.</text>
</comment>
<dbReference type="AlphaFoldDB" id="A0A4Q0U7Q4"/>
<dbReference type="InterPro" id="IPR024311">
    <property type="entry name" value="Lipocalin-like"/>
</dbReference>
<organism evidence="2 3">
    <name type="scientific">Candidatus Amulumruptor caecigallinarius</name>
    <dbReference type="NCBI Taxonomy" id="2109911"/>
    <lineage>
        <taxon>Bacteria</taxon>
        <taxon>Pseudomonadati</taxon>
        <taxon>Bacteroidota</taxon>
        <taxon>Bacteroidia</taxon>
        <taxon>Bacteroidales</taxon>
        <taxon>Muribaculaceae</taxon>
        <taxon>Candidatus Amulumruptor</taxon>
    </lineage>
</organism>
<accession>A0A4Q0U7Q4</accession>
<dbReference type="Pfam" id="PF13944">
    <property type="entry name" value="Calycin_like"/>
    <property type="match status" value="1"/>
</dbReference>